<comment type="caution">
    <text evidence="2">The sequence shown here is derived from an EMBL/GenBank/DDBJ whole genome shotgun (WGS) entry which is preliminary data.</text>
</comment>
<organism evidence="2 3">
    <name type="scientific">Phrynocephalus forsythii</name>
    <dbReference type="NCBI Taxonomy" id="171643"/>
    <lineage>
        <taxon>Eukaryota</taxon>
        <taxon>Metazoa</taxon>
        <taxon>Chordata</taxon>
        <taxon>Craniata</taxon>
        <taxon>Vertebrata</taxon>
        <taxon>Euteleostomi</taxon>
        <taxon>Lepidosauria</taxon>
        <taxon>Squamata</taxon>
        <taxon>Bifurcata</taxon>
        <taxon>Unidentata</taxon>
        <taxon>Episquamata</taxon>
        <taxon>Toxicofera</taxon>
        <taxon>Iguania</taxon>
        <taxon>Acrodonta</taxon>
        <taxon>Agamidae</taxon>
        <taxon>Agaminae</taxon>
        <taxon>Phrynocephalus</taxon>
    </lineage>
</organism>
<dbReference type="Proteomes" id="UP001142489">
    <property type="component" value="Unassembled WGS sequence"/>
</dbReference>
<proteinExistence type="predicted"/>
<sequence length="70" mass="8370">FYLLRHKSWSRSDMIWLFSELRMGIQEIEIEPNIWADHKPRCIGEEKRKKNKMDSKPSLGHLSKLFGTQP</sequence>
<gene>
    <name evidence="2" type="ORF">JRQ81_019436</name>
</gene>
<feature type="non-terminal residue" evidence="2">
    <location>
        <position position="70"/>
    </location>
</feature>
<reference evidence="2" key="1">
    <citation type="journal article" date="2023" name="DNA Res.">
        <title>Chromosome-level genome assembly of Phrynocephalus forsythii using third-generation DNA sequencing and Hi-C analysis.</title>
        <authorList>
            <person name="Qi Y."/>
            <person name="Zhao W."/>
            <person name="Zhao Y."/>
            <person name="Niu C."/>
            <person name="Cao S."/>
            <person name="Zhang Y."/>
        </authorList>
    </citation>
    <scope>NUCLEOTIDE SEQUENCE</scope>
    <source>
        <tissue evidence="2">Muscle</tissue>
    </source>
</reference>
<protein>
    <submittedName>
        <fullName evidence="2">Uncharacterized protein</fullName>
    </submittedName>
</protein>
<evidence type="ECO:0000256" key="1">
    <source>
        <dbReference type="SAM" id="MobiDB-lite"/>
    </source>
</evidence>
<feature type="region of interest" description="Disordered" evidence="1">
    <location>
        <begin position="47"/>
        <end position="70"/>
    </location>
</feature>
<evidence type="ECO:0000313" key="2">
    <source>
        <dbReference type="EMBL" id="KAJ7319925.1"/>
    </source>
</evidence>
<name>A0A9Q1AYS8_9SAUR</name>
<evidence type="ECO:0000313" key="3">
    <source>
        <dbReference type="Proteomes" id="UP001142489"/>
    </source>
</evidence>
<keyword evidence="3" id="KW-1185">Reference proteome</keyword>
<dbReference type="AlphaFoldDB" id="A0A9Q1AYS8"/>
<dbReference type="EMBL" id="JAPFRF010000010">
    <property type="protein sequence ID" value="KAJ7319925.1"/>
    <property type="molecule type" value="Genomic_DNA"/>
</dbReference>
<feature type="non-terminal residue" evidence="2">
    <location>
        <position position="1"/>
    </location>
</feature>
<accession>A0A9Q1AYS8</accession>